<evidence type="ECO:0000259" key="6">
    <source>
        <dbReference type="PROSITE" id="PS50921"/>
    </source>
</evidence>
<keyword evidence="5" id="KW-0418">Kinase</keyword>
<protein>
    <recommendedName>
        <fullName evidence="2">histidine kinase</fullName>
        <ecNumber evidence="2">2.7.13.3</ecNumber>
    </recommendedName>
</protein>
<dbReference type="PROSITE" id="PS50921">
    <property type="entry name" value="ANTAR"/>
    <property type="match status" value="1"/>
</dbReference>
<dbReference type="SUPFAM" id="SSF52172">
    <property type="entry name" value="CheY-like"/>
    <property type="match status" value="1"/>
</dbReference>
<proteinExistence type="predicted"/>
<gene>
    <name evidence="7" type="ORF">GCM10025865_14460</name>
</gene>
<keyword evidence="8" id="KW-1185">Reference proteome</keyword>
<name>A0ABM8G257_9CELL</name>
<dbReference type="InterPro" id="IPR011006">
    <property type="entry name" value="CheY-like_superfamily"/>
</dbReference>
<dbReference type="PANTHER" id="PTHR43304">
    <property type="entry name" value="PHYTOCHROME-LIKE PROTEIN CPH1"/>
    <property type="match status" value="1"/>
</dbReference>
<keyword evidence="3" id="KW-0597">Phosphoprotein</keyword>
<evidence type="ECO:0000256" key="4">
    <source>
        <dbReference type="ARBA" id="ARBA00022679"/>
    </source>
</evidence>
<evidence type="ECO:0000256" key="1">
    <source>
        <dbReference type="ARBA" id="ARBA00000085"/>
    </source>
</evidence>
<evidence type="ECO:0000313" key="7">
    <source>
        <dbReference type="EMBL" id="BDZ42147.1"/>
    </source>
</evidence>
<evidence type="ECO:0000256" key="2">
    <source>
        <dbReference type="ARBA" id="ARBA00012438"/>
    </source>
</evidence>
<dbReference type="SUPFAM" id="SSF55785">
    <property type="entry name" value="PYP-like sensor domain (PAS domain)"/>
    <property type="match status" value="1"/>
</dbReference>
<organism evidence="7 8">
    <name type="scientific">Paraoerskovia sediminicola</name>
    <dbReference type="NCBI Taxonomy" id="1138587"/>
    <lineage>
        <taxon>Bacteria</taxon>
        <taxon>Bacillati</taxon>
        <taxon>Actinomycetota</taxon>
        <taxon>Actinomycetes</taxon>
        <taxon>Micrococcales</taxon>
        <taxon>Cellulomonadaceae</taxon>
        <taxon>Paraoerskovia</taxon>
    </lineage>
</organism>
<accession>A0ABM8G257</accession>
<dbReference type="InterPro" id="IPR005561">
    <property type="entry name" value="ANTAR"/>
</dbReference>
<evidence type="ECO:0000256" key="5">
    <source>
        <dbReference type="ARBA" id="ARBA00022777"/>
    </source>
</evidence>
<dbReference type="InterPro" id="IPR036388">
    <property type="entry name" value="WH-like_DNA-bd_sf"/>
</dbReference>
<dbReference type="InterPro" id="IPR052162">
    <property type="entry name" value="Sensor_kinase/Photoreceptor"/>
</dbReference>
<dbReference type="InterPro" id="IPR013655">
    <property type="entry name" value="PAS_fold_3"/>
</dbReference>
<dbReference type="InterPro" id="IPR035965">
    <property type="entry name" value="PAS-like_dom_sf"/>
</dbReference>
<dbReference type="PANTHER" id="PTHR43304:SF1">
    <property type="entry name" value="PAC DOMAIN-CONTAINING PROTEIN"/>
    <property type="match status" value="1"/>
</dbReference>
<dbReference type="Pfam" id="PF08447">
    <property type="entry name" value="PAS_3"/>
    <property type="match status" value="1"/>
</dbReference>
<feature type="domain" description="ANTAR" evidence="6">
    <location>
        <begin position="102"/>
        <end position="163"/>
    </location>
</feature>
<dbReference type="Gene3D" id="3.30.450.20">
    <property type="entry name" value="PAS domain"/>
    <property type="match status" value="1"/>
</dbReference>
<reference evidence="8" key="1">
    <citation type="journal article" date="2019" name="Int. J. Syst. Evol. Microbiol.">
        <title>The Global Catalogue of Microorganisms (GCM) 10K type strain sequencing project: providing services to taxonomists for standard genome sequencing and annotation.</title>
        <authorList>
            <consortium name="The Broad Institute Genomics Platform"/>
            <consortium name="The Broad Institute Genome Sequencing Center for Infectious Disease"/>
            <person name="Wu L."/>
            <person name="Ma J."/>
        </authorList>
    </citation>
    <scope>NUCLEOTIDE SEQUENCE [LARGE SCALE GENOMIC DNA]</scope>
    <source>
        <strain evidence="8">NBRC 108565</strain>
    </source>
</reference>
<dbReference type="Gene3D" id="1.10.10.10">
    <property type="entry name" value="Winged helix-like DNA-binding domain superfamily/Winged helix DNA-binding domain"/>
    <property type="match status" value="1"/>
</dbReference>
<dbReference type="SMART" id="SM01012">
    <property type="entry name" value="ANTAR"/>
    <property type="match status" value="1"/>
</dbReference>
<dbReference type="Proteomes" id="UP001321475">
    <property type="component" value="Chromosome"/>
</dbReference>
<evidence type="ECO:0000313" key="8">
    <source>
        <dbReference type="Proteomes" id="UP001321475"/>
    </source>
</evidence>
<dbReference type="Pfam" id="PF03861">
    <property type="entry name" value="ANTAR"/>
    <property type="match status" value="1"/>
</dbReference>
<comment type="catalytic activity">
    <reaction evidence="1">
        <text>ATP + protein L-histidine = ADP + protein N-phospho-L-histidine.</text>
        <dbReference type="EC" id="2.7.13.3"/>
    </reaction>
</comment>
<dbReference type="EMBL" id="AP027729">
    <property type="protein sequence ID" value="BDZ42147.1"/>
    <property type="molecule type" value="Genomic_DNA"/>
</dbReference>
<keyword evidence="4" id="KW-0808">Transferase</keyword>
<dbReference type="EC" id="2.7.13.3" evidence="2"/>
<sequence>MRSGEVLWSEATYAIYGFEPGEVVPTMELVTAHKHPDDRAAFVALLDGLRGRGGDFAHWHRVVDTRGRVRHVVTVGTVLLAPDGTLTHVEGYLVDISEPQSVVVEQDVQRSLAHFREGAAVIEQAKGALMVTRGADADEAFAELRRRSNETNVPLREVATSLLAGLRVDA</sequence>
<evidence type="ECO:0000256" key="3">
    <source>
        <dbReference type="ARBA" id="ARBA00022553"/>
    </source>
</evidence>